<dbReference type="FunFam" id="3.40.605.10:FF:000005">
    <property type="entry name" value="Succinate-semialdehyde dehydrogenase I"/>
    <property type="match status" value="1"/>
</dbReference>
<evidence type="ECO:0000313" key="10">
    <source>
        <dbReference type="EMBL" id="RKP01740.1"/>
    </source>
</evidence>
<dbReference type="Pfam" id="PF00171">
    <property type="entry name" value="Aldedh"/>
    <property type="match status" value="1"/>
</dbReference>
<evidence type="ECO:0000256" key="1">
    <source>
        <dbReference type="ARBA" id="ARBA00005176"/>
    </source>
</evidence>
<dbReference type="EMBL" id="ML014162">
    <property type="protein sequence ID" value="RKP01740.1"/>
    <property type="molecule type" value="Genomic_DNA"/>
</dbReference>
<gene>
    <name evidence="10" type="ORF">CXG81DRAFT_18498</name>
</gene>
<accession>A0A4P9X9I1</accession>
<dbReference type="Gene3D" id="3.40.309.10">
    <property type="entry name" value="Aldehyde Dehydrogenase, Chain A, domain 2"/>
    <property type="match status" value="1"/>
</dbReference>
<dbReference type="CDD" id="cd07103">
    <property type="entry name" value="ALDH_F5_SSADH_GabD"/>
    <property type="match status" value="1"/>
</dbReference>
<name>A0A4P9X9I1_9FUNG</name>
<evidence type="ECO:0000256" key="5">
    <source>
        <dbReference type="ARBA" id="ARBA00052698"/>
    </source>
</evidence>
<evidence type="ECO:0000256" key="3">
    <source>
        <dbReference type="ARBA" id="ARBA00023002"/>
    </source>
</evidence>
<dbReference type="PANTHER" id="PTHR43353">
    <property type="entry name" value="SUCCINATE-SEMIALDEHYDE DEHYDROGENASE, MITOCHONDRIAL"/>
    <property type="match status" value="1"/>
</dbReference>
<dbReference type="PANTHER" id="PTHR43353:SF5">
    <property type="entry name" value="SUCCINATE-SEMIALDEHYDE DEHYDROGENASE, MITOCHONDRIAL"/>
    <property type="match status" value="1"/>
</dbReference>
<feature type="domain" description="Aldehyde dehydrogenase" evidence="9">
    <location>
        <begin position="52"/>
        <end position="515"/>
    </location>
</feature>
<reference evidence="11" key="1">
    <citation type="journal article" date="2018" name="Nat. Microbiol.">
        <title>Leveraging single-cell genomics to expand the fungal tree of life.</title>
        <authorList>
            <person name="Ahrendt S.R."/>
            <person name="Quandt C.A."/>
            <person name="Ciobanu D."/>
            <person name="Clum A."/>
            <person name="Salamov A."/>
            <person name="Andreopoulos B."/>
            <person name="Cheng J.F."/>
            <person name="Woyke T."/>
            <person name="Pelin A."/>
            <person name="Henrissat B."/>
            <person name="Reynolds N.K."/>
            <person name="Benny G.L."/>
            <person name="Smith M.E."/>
            <person name="James T.Y."/>
            <person name="Grigoriev I.V."/>
        </authorList>
    </citation>
    <scope>NUCLEOTIDE SEQUENCE [LARGE SCALE GENOMIC DNA]</scope>
    <source>
        <strain evidence="11">ATCC 52028</strain>
    </source>
</reference>
<organism evidence="10 11">
    <name type="scientific">Caulochytrium protostelioides</name>
    <dbReference type="NCBI Taxonomy" id="1555241"/>
    <lineage>
        <taxon>Eukaryota</taxon>
        <taxon>Fungi</taxon>
        <taxon>Fungi incertae sedis</taxon>
        <taxon>Chytridiomycota</taxon>
        <taxon>Chytridiomycota incertae sedis</taxon>
        <taxon>Chytridiomycetes</taxon>
        <taxon>Caulochytriales</taxon>
        <taxon>Caulochytriaceae</taxon>
        <taxon>Caulochytrium</taxon>
    </lineage>
</organism>
<protein>
    <recommendedName>
        <fullName evidence="8">Succinate-semialdehyde dehydrogenase</fullName>
        <ecNumber evidence="8">1.2.1.16</ecNumber>
    </recommendedName>
</protein>
<dbReference type="EC" id="1.2.1.16" evidence="8"/>
<comment type="catalytic activity">
    <reaction evidence="5 8">
        <text>succinate semialdehyde + NAD(+) + H2O = succinate + NADH + 2 H(+)</text>
        <dbReference type="Rhea" id="RHEA:13217"/>
        <dbReference type="ChEBI" id="CHEBI:15377"/>
        <dbReference type="ChEBI" id="CHEBI:15378"/>
        <dbReference type="ChEBI" id="CHEBI:30031"/>
        <dbReference type="ChEBI" id="CHEBI:57540"/>
        <dbReference type="ChEBI" id="CHEBI:57706"/>
        <dbReference type="ChEBI" id="CHEBI:57945"/>
        <dbReference type="EC" id="1.2.1.16"/>
    </reaction>
</comment>
<evidence type="ECO:0000256" key="7">
    <source>
        <dbReference type="RuleBase" id="RU003345"/>
    </source>
</evidence>
<dbReference type="InterPro" id="IPR029510">
    <property type="entry name" value="Ald_DH_CS_GLU"/>
</dbReference>
<dbReference type="GO" id="GO:0009450">
    <property type="term" value="P:gamma-aminobutyric acid catabolic process"/>
    <property type="evidence" value="ECO:0007669"/>
    <property type="project" value="UniProtKB-UniPathway"/>
</dbReference>
<dbReference type="AlphaFoldDB" id="A0A4P9X9I1"/>
<keyword evidence="11" id="KW-1185">Reference proteome</keyword>
<dbReference type="InterPro" id="IPR010102">
    <property type="entry name" value="Succ_semiAld_DH"/>
</dbReference>
<dbReference type="InterPro" id="IPR016163">
    <property type="entry name" value="Ald_DH_C"/>
</dbReference>
<dbReference type="InterPro" id="IPR016160">
    <property type="entry name" value="Ald_DH_CS_CYS"/>
</dbReference>
<dbReference type="InterPro" id="IPR050740">
    <property type="entry name" value="Aldehyde_DH_Superfamily"/>
</dbReference>
<evidence type="ECO:0000313" key="11">
    <source>
        <dbReference type="Proteomes" id="UP000274922"/>
    </source>
</evidence>
<dbReference type="OrthoDB" id="310895at2759"/>
<dbReference type="UniPathway" id="UPA00733"/>
<evidence type="ECO:0000256" key="6">
    <source>
        <dbReference type="PROSITE-ProRule" id="PRU10007"/>
    </source>
</evidence>
<comment type="pathway">
    <text evidence="1 8">Amino-acid degradation; 4-aminobutanoate degradation.</text>
</comment>
<dbReference type="Gene3D" id="3.40.605.10">
    <property type="entry name" value="Aldehyde Dehydrogenase, Chain A, domain 1"/>
    <property type="match status" value="1"/>
</dbReference>
<comment type="catalytic activity">
    <reaction evidence="4 8">
        <text>succinate semialdehyde + NADP(+) + H2O = succinate + NADPH + 2 H(+)</text>
        <dbReference type="Rhea" id="RHEA:13213"/>
        <dbReference type="ChEBI" id="CHEBI:15377"/>
        <dbReference type="ChEBI" id="CHEBI:15378"/>
        <dbReference type="ChEBI" id="CHEBI:30031"/>
        <dbReference type="ChEBI" id="CHEBI:57706"/>
        <dbReference type="ChEBI" id="CHEBI:57783"/>
        <dbReference type="ChEBI" id="CHEBI:58349"/>
        <dbReference type="EC" id="1.2.1.16"/>
    </reaction>
</comment>
<proteinExistence type="inferred from homology"/>
<dbReference type="NCBIfam" id="TIGR01780">
    <property type="entry name" value="SSADH"/>
    <property type="match status" value="1"/>
</dbReference>
<dbReference type="InterPro" id="IPR016161">
    <property type="entry name" value="Ald_DH/histidinol_DH"/>
</dbReference>
<dbReference type="SUPFAM" id="SSF53720">
    <property type="entry name" value="ALDH-like"/>
    <property type="match status" value="1"/>
</dbReference>
<evidence type="ECO:0000256" key="4">
    <source>
        <dbReference type="ARBA" id="ARBA00050387"/>
    </source>
</evidence>
<evidence type="ECO:0000256" key="2">
    <source>
        <dbReference type="ARBA" id="ARBA00009986"/>
    </source>
</evidence>
<dbReference type="PROSITE" id="PS00687">
    <property type="entry name" value="ALDEHYDE_DEHYDR_GLU"/>
    <property type="match status" value="1"/>
</dbReference>
<evidence type="ECO:0000259" key="9">
    <source>
        <dbReference type="Pfam" id="PF00171"/>
    </source>
</evidence>
<sequence length="528" mass="54921">MLGITRAARRAGRGLSASHAPLRRSVHSASQILRDAEQATGVQWAGYINGQWTAATSGATFPVYDPASRERLIDLPAMGAEETRAAIDAAQTAFATWQTTTARDRATVLHEWHRLLMANADVLARLMTLECGKPLAEARGEVAYGASFLRWFAEEASRTYGRVIPATMPGRRLMTQLQPVGVCGLITPWNFPNAMITRKVAPALAAGCTAVIKPAAETPLSALALAALGAQAGVPAGVCNIVLAPAAGAHHVGTALTTHPSVRKISFTGSTAVGKQLLAQAAQTVKRVSMELGGNAPLIVFASADLDQAVKGIMASKFRNSGQTCVCVNRIYVEASVLDALVAKLSAAVAAMRVGHGLAEGVTAGPLISAAGLEKVARHVDDAVAHGATVVTGGRPLPEHGPHFYAPTVLTGAADTMAVAREETFGPVAALFAFTSEAEAVRRANDTTCGLASYLFSQDVSQIARVTRALAYGMVGVNDGLISTEVAPFGGMKESGLGREGAAEGILEYMETKYIMLGGIDETAPTSA</sequence>
<keyword evidence="3 7" id="KW-0560">Oxidoreductase</keyword>
<dbReference type="InterPro" id="IPR016162">
    <property type="entry name" value="Ald_DH_N"/>
</dbReference>
<dbReference type="STRING" id="1555241.A0A4P9X9I1"/>
<dbReference type="GO" id="GO:0036243">
    <property type="term" value="F:succinate-semialdehyde dehydrogenase (NADP+) activity"/>
    <property type="evidence" value="ECO:0007669"/>
    <property type="project" value="RHEA"/>
</dbReference>
<evidence type="ECO:0000256" key="8">
    <source>
        <dbReference type="RuleBase" id="RU365091"/>
    </source>
</evidence>
<comment type="similarity">
    <text evidence="2 7">Belongs to the aldehyde dehydrogenase family.</text>
</comment>
<dbReference type="PROSITE" id="PS00070">
    <property type="entry name" value="ALDEHYDE_DEHYDR_CYS"/>
    <property type="match status" value="1"/>
</dbReference>
<dbReference type="FunFam" id="3.40.309.10:FF:000004">
    <property type="entry name" value="Succinate-semialdehyde dehydrogenase I"/>
    <property type="match status" value="1"/>
</dbReference>
<dbReference type="Proteomes" id="UP000274922">
    <property type="component" value="Unassembled WGS sequence"/>
</dbReference>
<feature type="active site" evidence="6">
    <location>
        <position position="291"/>
    </location>
</feature>
<dbReference type="GO" id="GO:0004777">
    <property type="term" value="F:succinate-semialdehyde dehydrogenase (NAD+) activity"/>
    <property type="evidence" value="ECO:0007669"/>
    <property type="project" value="UniProtKB-UniRule"/>
</dbReference>
<dbReference type="InterPro" id="IPR015590">
    <property type="entry name" value="Aldehyde_DH_dom"/>
</dbReference>